<keyword evidence="13" id="KW-1185">Reference proteome</keyword>
<keyword evidence="1 11" id="KW-0813">Transport</keyword>
<keyword evidence="10 11" id="KW-0472">Membrane</keyword>
<dbReference type="RefSeq" id="WP_092056963.1">
    <property type="nucleotide sequence ID" value="NZ_FOQD01000026.1"/>
</dbReference>
<name>A0A1I3T0H1_9PLAN</name>
<keyword evidence="5 11" id="KW-0547">Nucleotide-binding</keyword>
<dbReference type="NCBIfam" id="TIGR00681">
    <property type="entry name" value="kdpC"/>
    <property type="match status" value="1"/>
</dbReference>
<dbReference type="HAMAP" id="MF_00276">
    <property type="entry name" value="KdpC"/>
    <property type="match status" value="1"/>
</dbReference>
<evidence type="ECO:0000313" key="12">
    <source>
        <dbReference type="EMBL" id="SFJ63639.1"/>
    </source>
</evidence>
<evidence type="ECO:0000256" key="10">
    <source>
        <dbReference type="ARBA" id="ARBA00023136"/>
    </source>
</evidence>
<keyword evidence="8 11" id="KW-1133">Transmembrane helix</keyword>
<dbReference type="OrthoDB" id="9809491at2"/>
<evidence type="ECO:0000256" key="7">
    <source>
        <dbReference type="ARBA" id="ARBA00022958"/>
    </source>
</evidence>
<gene>
    <name evidence="11" type="primary">kdpC</name>
    <name evidence="12" type="ORF">SAMN05421753_12631</name>
</gene>
<keyword evidence="2 11" id="KW-1003">Cell membrane</keyword>
<evidence type="ECO:0000313" key="13">
    <source>
        <dbReference type="Proteomes" id="UP000199518"/>
    </source>
</evidence>
<evidence type="ECO:0000256" key="6">
    <source>
        <dbReference type="ARBA" id="ARBA00022840"/>
    </source>
</evidence>
<evidence type="ECO:0000256" key="11">
    <source>
        <dbReference type="HAMAP-Rule" id="MF_00276"/>
    </source>
</evidence>
<dbReference type="PANTHER" id="PTHR30042">
    <property type="entry name" value="POTASSIUM-TRANSPORTING ATPASE C CHAIN"/>
    <property type="match status" value="1"/>
</dbReference>
<accession>A0A1I3T0H1</accession>
<keyword evidence="7 11" id="KW-0630">Potassium</keyword>
<dbReference type="Proteomes" id="UP000199518">
    <property type="component" value="Unassembled WGS sequence"/>
</dbReference>
<dbReference type="InterPro" id="IPR003820">
    <property type="entry name" value="KdpC"/>
</dbReference>
<evidence type="ECO:0000256" key="1">
    <source>
        <dbReference type="ARBA" id="ARBA00022448"/>
    </source>
</evidence>
<evidence type="ECO:0000256" key="4">
    <source>
        <dbReference type="ARBA" id="ARBA00022692"/>
    </source>
</evidence>
<protein>
    <recommendedName>
        <fullName evidence="11">Potassium-transporting ATPase KdpC subunit</fullName>
    </recommendedName>
    <alternativeName>
        <fullName evidence="11">ATP phosphohydrolase [potassium-transporting] C chain</fullName>
    </alternativeName>
    <alternativeName>
        <fullName evidence="11">Potassium-binding and translocating subunit C</fullName>
    </alternativeName>
    <alternativeName>
        <fullName evidence="11">Potassium-translocating ATPase C chain</fullName>
    </alternativeName>
</protein>
<comment type="function">
    <text evidence="11">Part of the high-affinity ATP-driven potassium transport (or Kdp) system, which catalyzes the hydrolysis of ATP coupled with the electrogenic transport of potassium into the cytoplasm. This subunit acts as a catalytic chaperone that increases the ATP-binding affinity of the ATP-hydrolyzing subunit KdpB by the formation of a transient KdpB/KdpC/ATP ternary complex.</text>
</comment>
<reference evidence="13" key="1">
    <citation type="submission" date="2016-10" db="EMBL/GenBank/DDBJ databases">
        <authorList>
            <person name="Varghese N."/>
            <person name="Submissions S."/>
        </authorList>
    </citation>
    <scope>NUCLEOTIDE SEQUENCE [LARGE SCALE GENOMIC DNA]</scope>
    <source>
        <strain evidence="13">DSM 26348</strain>
    </source>
</reference>
<dbReference type="NCBIfam" id="NF001454">
    <property type="entry name" value="PRK00315.1"/>
    <property type="match status" value="1"/>
</dbReference>
<evidence type="ECO:0000256" key="3">
    <source>
        <dbReference type="ARBA" id="ARBA00022538"/>
    </source>
</evidence>
<dbReference type="STRING" id="1576369.SAMN05421753_12631"/>
<evidence type="ECO:0000256" key="5">
    <source>
        <dbReference type="ARBA" id="ARBA00022741"/>
    </source>
</evidence>
<dbReference type="GO" id="GO:0005524">
    <property type="term" value="F:ATP binding"/>
    <property type="evidence" value="ECO:0007669"/>
    <property type="project" value="UniProtKB-UniRule"/>
</dbReference>
<sequence length="194" mass="20933">MFQHLRISVLMLTLLTIVTGVVYPAAVTLIAQTAFPRQAGGSLIRSGETVVGSELIGQSFSRPEYIWGRLSATSPVAYNAAASSGSNYGPLNPALKDAAASRIEQLKKYPCPESSPPVDLVTSSGSGLDPHISLAAAEYQIQRVATIRKMTVDEVRTIVQHHTEIRQWGLFGEPRVNVLQANLELDQSHPVTTP</sequence>
<dbReference type="GO" id="GO:0005886">
    <property type="term" value="C:plasma membrane"/>
    <property type="evidence" value="ECO:0007669"/>
    <property type="project" value="UniProtKB-SubCell"/>
</dbReference>
<organism evidence="12 13">
    <name type="scientific">Planctomicrobium piriforme</name>
    <dbReference type="NCBI Taxonomy" id="1576369"/>
    <lineage>
        <taxon>Bacteria</taxon>
        <taxon>Pseudomonadati</taxon>
        <taxon>Planctomycetota</taxon>
        <taxon>Planctomycetia</taxon>
        <taxon>Planctomycetales</taxon>
        <taxon>Planctomycetaceae</taxon>
        <taxon>Planctomicrobium</taxon>
    </lineage>
</organism>
<dbReference type="EMBL" id="FOQD01000026">
    <property type="protein sequence ID" value="SFJ63639.1"/>
    <property type="molecule type" value="Genomic_DNA"/>
</dbReference>
<evidence type="ECO:0000256" key="8">
    <source>
        <dbReference type="ARBA" id="ARBA00022989"/>
    </source>
</evidence>
<proteinExistence type="inferred from homology"/>
<dbReference type="GO" id="GO:0008556">
    <property type="term" value="F:P-type potassium transmembrane transporter activity"/>
    <property type="evidence" value="ECO:0007669"/>
    <property type="project" value="InterPro"/>
</dbReference>
<dbReference type="PIRSF" id="PIRSF001296">
    <property type="entry name" value="K_ATPase_KdpC"/>
    <property type="match status" value="1"/>
</dbReference>
<dbReference type="PANTHER" id="PTHR30042:SF2">
    <property type="entry name" value="POTASSIUM-TRANSPORTING ATPASE KDPC SUBUNIT"/>
    <property type="match status" value="1"/>
</dbReference>
<keyword evidence="3 11" id="KW-0633">Potassium transport</keyword>
<keyword evidence="4 11" id="KW-0812">Transmembrane</keyword>
<evidence type="ECO:0000256" key="9">
    <source>
        <dbReference type="ARBA" id="ARBA00023065"/>
    </source>
</evidence>
<comment type="subcellular location">
    <subcellularLocation>
        <location evidence="11">Cell membrane</location>
        <topology evidence="11">Single-pass membrane protein</topology>
    </subcellularLocation>
</comment>
<dbReference type="AlphaFoldDB" id="A0A1I3T0H1"/>
<comment type="subunit">
    <text evidence="11">The system is composed of three essential subunits: KdpA, KdpB and KdpC.</text>
</comment>
<keyword evidence="9 11" id="KW-0406">Ion transport</keyword>
<keyword evidence="6 11" id="KW-0067">ATP-binding</keyword>
<comment type="similarity">
    <text evidence="11">Belongs to the KdpC family.</text>
</comment>
<dbReference type="Pfam" id="PF02669">
    <property type="entry name" value="KdpC"/>
    <property type="match status" value="1"/>
</dbReference>
<evidence type="ECO:0000256" key="2">
    <source>
        <dbReference type="ARBA" id="ARBA00022475"/>
    </source>
</evidence>